<evidence type="ECO:0000313" key="5">
    <source>
        <dbReference type="Proteomes" id="UP000521943"/>
    </source>
</evidence>
<name>A0A8H6IBV4_9AGAR</name>
<dbReference type="InterPro" id="IPR057683">
    <property type="entry name" value="DUF7923"/>
</dbReference>
<dbReference type="PANTHER" id="PTHR37543">
    <property type="entry name" value="CCCH ZINC FINGER DNA BINDING PROTEIN (AFU_ORTHOLOGUE AFUA_5G12760)"/>
    <property type="match status" value="1"/>
</dbReference>
<dbReference type="Proteomes" id="UP000521943">
    <property type="component" value="Unassembled WGS sequence"/>
</dbReference>
<evidence type="ECO:0000256" key="1">
    <source>
        <dbReference type="SAM" id="MobiDB-lite"/>
    </source>
</evidence>
<feature type="region of interest" description="Disordered" evidence="1">
    <location>
        <begin position="287"/>
        <end position="313"/>
    </location>
</feature>
<dbReference type="Pfam" id="PF25543">
    <property type="entry name" value="zf-CCCH_tandem"/>
    <property type="match status" value="1"/>
</dbReference>
<evidence type="ECO:0000259" key="2">
    <source>
        <dbReference type="Pfam" id="PF25540"/>
    </source>
</evidence>
<keyword evidence="5" id="KW-1185">Reference proteome</keyword>
<feature type="compositionally biased region" description="Polar residues" evidence="1">
    <location>
        <begin position="25"/>
        <end position="43"/>
    </location>
</feature>
<protein>
    <submittedName>
        <fullName evidence="4">Uncharacterized protein</fullName>
    </submittedName>
</protein>
<dbReference type="OrthoDB" id="2270193at2759"/>
<dbReference type="PANTHER" id="PTHR37543:SF1">
    <property type="entry name" value="CCCH ZINC FINGER DNA BINDING PROTEIN (AFU_ORTHOLOGUE AFUA_5G12760)"/>
    <property type="match status" value="1"/>
</dbReference>
<dbReference type="Pfam" id="PF25540">
    <property type="entry name" value="DUF7923"/>
    <property type="match status" value="1"/>
</dbReference>
<feature type="compositionally biased region" description="Polar residues" evidence="1">
    <location>
        <begin position="295"/>
        <end position="304"/>
    </location>
</feature>
<dbReference type="AlphaFoldDB" id="A0A8H6IBV4"/>
<feature type="domain" description="DUF7923" evidence="2">
    <location>
        <begin position="84"/>
        <end position="244"/>
    </location>
</feature>
<reference evidence="4 5" key="1">
    <citation type="submission" date="2020-07" db="EMBL/GenBank/DDBJ databases">
        <title>Comparative genomics of pyrophilous fungi reveals a link between fire events and developmental genes.</title>
        <authorList>
            <consortium name="DOE Joint Genome Institute"/>
            <person name="Steindorff A.S."/>
            <person name="Carver A."/>
            <person name="Calhoun S."/>
            <person name="Stillman K."/>
            <person name="Liu H."/>
            <person name="Lipzen A."/>
            <person name="Pangilinan J."/>
            <person name="Labutti K."/>
            <person name="Bruns T.D."/>
            <person name="Grigoriev I.V."/>
        </authorList>
    </citation>
    <scope>NUCLEOTIDE SEQUENCE [LARGE SCALE GENOMIC DNA]</scope>
    <source>
        <strain evidence="4 5">CBS 144469</strain>
    </source>
</reference>
<feature type="domain" description="Tandem CCCH zinc finger" evidence="3">
    <location>
        <begin position="396"/>
        <end position="442"/>
    </location>
</feature>
<gene>
    <name evidence="4" type="ORF">DFP72DRAFT_38414</name>
</gene>
<dbReference type="EMBL" id="JACGCI010000010">
    <property type="protein sequence ID" value="KAF6761348.1"/>
    <property type="molecule type" value="Genomic_DNA"/>
</dbReference>
<comment type="caution">
    <text evidence="4">The sequence shown here is derived from an EMBL/GenBank/DDBJ whole genome shotgun (WGS) entry which is preliminary data.</text>
</comment>
<feature type="region of interest" description="Disordered" evidence="1">
    <location>
        <begin position="25"/>
        <end position="68"/>
    </location>
</feature>
<evidence type="ECO:0000313" key="4">
    <source>
        <dbReference type="EMBL" id="KAF6761348.1"/>
    </source>
</evidence>
<accession>A0A8H6IBV4</accession>
<sequence>MPHSQFKSPNFYNSFAPLSLFDSTELQDMSPSTPSTSRLSNTAPEAKSNPAVSPQPNRKNGAGTPARPMVSPIAISAEHPRQFQQHVYMLVDGDKYIFQRSWVDQGREGGRRASTAITESVHKYYNRSTNYKLWIYLFFNLKGQISTLASDGYNLRHFGDFLHGFQAPGMNFVVDTGRRKESADTKLKEMFQAYIRSPETKGIFLAVCHDGGYAETIDRELIPDFRSKIIRVKSGYVAQDIWALTNLPDIPPNFFTEGLFIKNPWPSSNDNGRNSVDKGRNRFTPWTAMRRDNSRPQSRLSTYTQEDRSPAPSPLCYTPETLVGELPSHFPQVLYWEPQKDDYPGVDCILDPINTCRYISRPSPGFETAPDLNLQVGPHPDSESPDAGTIARFRAHIERSSPCPGGAQCSRFGCPWAHVCPYGPCCELLRNGHCNFAQDMHNNLKEIASSLGATQKALADDTMQTREFRKILQRMISRIDSSKLAPRHP</sequence>
<organism evidence="4 5">
    <name type="scientific">Ephemerocybe angulata</name>
    <dbReference type="NCBI Taxonomy" id="980116"/>
    <lineage>
        <taxon>Eukaryota</taxon>
        <taxon>Fungi</taxon>
        <taxon>Dikarya</taxon>
        <taxon>Basidiomycota</taxon>
        <taxon>Agaricomycotina</taxon>
        <taxon>Agaricomycetes</taxon>
        <taxon>Agaricomycetidae</taxon>
        <taxon>Agaricales</taxon>
        <taxon>Agaricineae</taxon>
        <taxon>Psathyrellaceae</taxon>
        <taxon>Ephemerocybe</taxon>
    </lineage>
</organism>
<dbReference type="InterPro" id="IPR057654">
    <property type="entry name" value="Znf-CCCH_tandem"/>
</dbReference>
<evidence type="ECO:0000259" key="3">
    <source>
        <dbReference type="Pfam" id="PF25543"/>
    </source>
</evidence>
<proteinExistence type="predicted"/>